<dbReference type="RefSeq" id="WP_191199795.1">
    <property type="nucleotide sequence ID" value="NZ_BAAAPA010000008.1"/>
</dbReference>
<evidence type="ECO:0000313" key="2">
    <source>
        <dbReference type="EMBL" id="MBD3915444.1"/>
    </source>
</evidence>
<keyword evidence="3" id="KW-1185">Reference proteome</keyword>
<comment type="caution">
    <text evidence="2">The sequence shown here is derived from an EMBL/GenBank/DDBJ whole genome shotgun (WGS) entry which is preliminary data.</text>
</comment>
<accession>A0ABR8MH91</accession>
<dbReference type="Proteomes" id="UP000649289">
    <property type="component" value="Unassembled WGS sequence"/>
</dbReference>
<reference evidence="2 3" key="1">
    <citation type="submission" date="2020-09" db="EMBL/GenBank/DDBJ databases">
        <title>novel species in genus Nocardioides.</title>
        <authorList>
            <person name="Zhang G."/>
        </authorList>
    </citation>
    <scope>NUCLEOTIDE SEQUENCE [LARGE SCALE GENOMIC DNA]</scope>
    <source>
        <strain evidence="2 3">19197</strain>
    </source>
</reference>
<evidence type="ECO:0000256" key="1">
    <source>
        <dbReference type="SAM" id="MobiDB-lite"/>
    </source>
</evidence>
<dbReference type="EMBL" id="JACXYY010000005">
    <property type="protein sequence ID" value="MBD3915444.1"/>
    <property type="molecule type" value="Genomic_DNA"/>
</dbReference>
<feature type="compositionally biased region" description="Pro residues" evidence="1">
    <location>
        <begin position="43"/>
        <end position="59"/>
    </location>
</feature>
<gene>
    <name evidence="2" type="ORF">IEZ25_12545</name>
</gene>
<organism evidence="2 3">
    <name type="scientific">Nocardioides hwasunensis</name>
    <dbReference type="NCBI Taxonomy" id="397258"/>
    <lineage>
        <taxon>Bacteria</taxon>
        <taxon>Bacillati</taxon>
        <taxon>Actinomycetota</taxon>
        <taxon>Actinomycetes</taxon>
        <taxon>Propionibacteriales</taxon>
        <taxon>Nocardioidaceae</taxon>
        <taxon>Nocardioides</taxon>
    </lineage>
</organism>
<evidence type="ECO:0000313" key="3">
    <source>
        <dbReference type="Proteomes" id="UP000649289"/>
    </source>
</evidence>
<proteinExistence type="predicted"/>
<name>A0ABR8MH91_9ACTN</name>
<feature type="region of interest" description="Disordered" evidence="1">
    <location>
        <begin position="1"/>
        <end position="65"/>
    </location>
</feature>
<protein>
    <submittedName>
        <fullName evidence="2">Uncharacterized protein</fullName>
    </submittedName>
</protein>
<sequence length="294" mass="29823">MSDDGLEATPKVVGPRPRPRLTSSALRRNAPDGVAAAGARRPQPTPMPTPSTEPQPEPVGPRGRRPAVAGAVGAVLLVVLGLACVIRPAVDRPVGVATGAGSAAEARRAGRFDAPVALAPDSERVETEVLDDGDLQVTHWVATSVDIDQVRLGLPTSPALADVDLSATGVTLAADGVRLDGAGDVTREPVVPPPGTRRLYVQYVLPGAVQDSDSATGRALATVTALELGLAGRSLARTQAFPGGDVLALACLGRGVRAVPEPCGASTDGVWQVASAAGDAPVVIAQLDLATARR</sequence>